<organism evidence="1 2">
    <name type="scientific">Streptomyces antimycoticus</name>
    <dbReference type="NCBI Taxonomy" id="68175"/>
    <lineage>
        <taxon>Bacteria</taxon>
        <taxon>Bacillati</taxon>
        <taxon>Actinomycetota</taxon>
        <taxon>Actinomycetes</taxon>
        <taxon>Kitasatosporales</taxon>
        <taxon>Streptomycetaceae</taxon>
        <taxon>Streptomyces</taxon>
        <taxon>Streptomyces violaceusniger group</taxon>
    </lineage>
</organism>
<reference evidence="1 2" key="1">
    <citation type="journal article" date="2020" name="Int. J. Syst. Evol. Microbiol.">
        <title>Reclassification of Streptomyces castelarensis and Streptomyces sporoclivatus as later heterotypic synonyms of Streptomyces antimycoticus.</title>
        <authorList>
            <person name="Komaki H."/>
            <person name="Tamura T."/>
        </authorList>
    </citation>
    <scope>NUCLEOTIDE SEQUENCE [LARGE SCALE GENOMIC DNA]</scope>
    <source>
        <strain evidence="1 2">NBRC 12839</strain>
    </source>
</reference>
<evidence type="ECO:0000313" key="1">
    <source>
        <dbReference type="EMBL" id="GDY42313.1"/>
    </source>
</evidence>
<dbReference type="EMBL" id="BJHV01000001">
    <property type="protein sequence ID" value="GDY42313.1"/>
    <property type="molecule type" value="Genomic_DNA"/>
</dbReference>
<accession>A0A4D4K8U6</accession>
<gene>
    <name evidence="1" type="ORF">SANT12839_031950</name>
</gene>
<sequence length="68" mass="7051">MATALFSPSPQVAAMRATAIDGAWGPWSTAATSAASSSRPWVRVGNSPRSISQMVSAKDIWPINCSTG</sequence>
<name>A0A4D4K8U6_9ACTN</name>
<evidence type="ECO:0000313" key="2">
    <source>
        <dbReference type="Proteomes" id="UP000299290"/>
    </source>
</evidence>
<keyword evidence="2" id="KW-1185">Reference proteome</keyword>
<proteinExistence type="predicted"/>
<protein>
    <submittedName>
        <fullName evidence="1">Uncharacterized protein</fullName>
    </submittedName>
</protein>
<dbReference type="AlphaFoldDB" id="A0A4D4K8U6"/>
<comment type="caution">
    <text evidence="1">The sequence shown here is derived from an EMBL/GenBank/DDBJ whole genome shotgun (WGS) entry which is preliminary data.</text>
</comment>
<dbReference type="Proteomes" id="UP000299290">
    <property type="component" value="Unassembled WGS sequence"/>
</dbReference>